<dbReference type="Proteomes" id="UP000662783">
    <property type="component" value="Chromosome"/>
</dbReference>
<dbReference type="RefSeq" id="WP_205722231.1">
    <property type="nucleotide sequence ID" value="NZ_CP070608.1"/>
</dbReference>
<keyword evidence="3" id="KW-1185">Reference proteome</keyword>
<dbReference type="EMBL" id="CP070608">
    <property type="protein sequence ID" value="QSE97722.1"/>
    <property type="molecule type" value="Genomic_DNA"/>
</dbReference>
<accession>A0A975A1N7</accession>
<name>A0A975A1N7_9BACT</name>
<evidence type="ECO:0000313" key="3">
    <source>
        <dbReference type="Proteomes" id="UP000662783"/>
    </source>
</evidence>
<feature type="chain" id="PRO_5037953139" description="Lipocalin-like domain-containing protein" evidence="1">
    <location>
        <begin position="20"/>
        <end position="148"/>
    </location>
</feature>
<gene>
    <name evidence="2" type="ORF">JR347_01140</name>
</gene>
<dbReference type="KEGG" id="fuv:JR347_01140"/>
<feature type="signal peptide" evidence="1">
    <location>
        <begin position="1"/>
        <end position="19"/>
    </location>
</feature>
<proteinExistence type="predicted"/>
<keyword evidence="1" id="KW-0732">Signal</keyword>
<protein>
    <recommendedName>
        <fullName evidence="4">Lipocalin-like domain-containing protein</fullName>
    </recommendedName>
</protein>
<evidence type="ECO:0000256" key="1">
    <source>
        <dbReference type="SAM" id="SignalP"/>
    </source>
</evidence>
<evidence type="ECO:0008006" key="4">
    <source>
        <dbReference type="Google" id="ProtNLM"/>
    </source>
</evidence>
<organism evidence="2 3">
    <name type="scientific">Fulvivirga lutea</name>
    <dbReference type="NCBI Taxonomy" id="2810512"/>
    <lineage>
        <taxon>Bacteria</taxon>
        <taxon>Pseudomonadati</taxon>
        <taxon>Bacteroidota</taxon>
        <taxon>Cytophagia</taxon>
        <taxon>Cytophagales</taxon>
        <taxon>Fulvivirgaceae</taxon>
        <taxon>Fulvivirga</taxon>
    </lineage>
</organism>
<evidence type="ECO:0000313" key="2">
    <source>
        <dbReference type="EMBL" id="QSE97722.1"/>
    </source>
</evidence>
<reference evidence="2" key="1">
    <citation type="submission" date="2021-02" db="EMBL/GenBank/DDBJ databases">
        <title>Fulvivirga sp. S481 isolated from sea water.</title>
        <authorList>
            <person name="Bae S.S."/>
            <person name="Baek K."/>
        </authorList>
    </citation>
    <scope>NUCLEOTIDE SEQUENCE</scope>
    <source>
        <strain evidence="2">S481</strain>
    </source>
</reference>
<dbReference type="AlphaFoldDB" id="A0A975A1N7"/>
<sequence>MRVLHIFSSVILFSFFAYMGCDSGSDDPSITETERVKTLLIGDAAIGTTWNIQSVTVGEVDYTDEFSGLSLTFSDGGVTAENGRAVFESTDSWSFNDESATSFTTGLGLNVTIQGITQNSLVLRFVLDETILGRQDAVAGENIFTFTR</sequence>